<dbReference type="Pfam" id="PF00106">
    <property type="entry name" value="adh_short"/>
    <property type="match status" value="1"/>
</dbReference>
<feature type="compositionally biased region" description="Basic and acidic residues" evidence="2">
    <location>
        <begin position="373"/>
        <end position="410"/>
    </location>
</feature>
<proteinExistence type="predicted"/>
<dbReference type="SUPFAM" id="SSF51735">
    <property type="entry name" value="NAD(P)-binding Rossmann-fold domains"/>
    <property type="match status" value="1"/>
</dbReference>
<name>A0A409Y4C3_9AGAR</name>
<dbReference type="PANTHER" id="PTHR43157:SF31">
    <property type="entry name" value="PHOSPHATIDYLINOSITOL-GLYCAN BIOSYNTHESIS CLASS F PROTEIN"/>
    <property type="match status" value="1"/>
</dbReference>
<dbReference type="Gene3D" id="3.40.50.720">
    <property type="entry name" value="NAD(P)-binding Rossmann-like Domain"/>
    <property type="match status" value="1"/>
</dbReference>
<protein>
    <submittedName>
        <fullName evidence="3">Uncharacterized protein</fullName>
    </submittedName>
</protein>
<dbReference type="PRINTS" id="PR00081">
    <property type="entry name" value="GDHRDH"/>
</dbReference>
<dbReference type="PANTHER" id="PTHR43157">
    <property type="entry name" value="PHOSPHATIDYLINOSITOL-GLYCAN BIOSYNTHESIS CLASS F PROTEIN-RELATED"/>
    <property type="match status" value="1"/>
</dbReference>
<reference evidence="3 4" key="1">
    <citation type="journal article" date="2018" name="Evol. Lett.">
        <title>Horizontal gene cluster transfer increased hallucinogenic mushroom diversity.</title>
        <authorList>
            <person name="Reynolds H.T."/>
            <person name="Vijayakumar V."/>
            <person name="Gluck-Thaler E."/>
            <person name="Korotkin H.B."/>
            <person name="Matheny P.B."/>
            <person name="Slot J.C."/>
        </authorList>
    </citation>
    <scope>NUCLEOTIDE SEQUENCE [LARGE SCALE GENOMIC DNA]</scope>
    <source>
        <strain evidence="3 4">SRW20</strain>
    </source>
</reference>
<dbReference type="InterPro" id="IPR036291">
    <property type="entry name" value="NAD(P)-bd_dom_sf"/>
</dbReference>
<dbReference type="InterPro" id="IPR002347">
    <property type="entry name" value="SDR_fam"/>
</dbReference>
<dbReference type="InParanoid" id="A0A409Y4C3"/>
<dbReference type="EMBL" id="NHYE01001178">
    <property type="protein sequence ID" value="PPQ97860.1"/>
    <property type="molecule type" value="Genomic_DNA"/>
</dbReference>
<dbReference type="AlphaFoldDB" id="A0A409Y4C3"/>
<dbReference type="STRING" id="231916.A0A409Y4C3"/>
<accession>A0A409Y4C3</accession>
<dbReference type="Proteomes" id="UP000284706">
    <property type="component" value="Unassembled WGS sequence"/>
</dbReference>
<evidence type="ECO:0000256" key="1">
    <source>
        <dbReference type="ARBA" id="ARBA00023002"/>
    </source>
</evidence>
<feature type="compositionally biased region" description="Polar residues" evidence="2">
    <location>
        <begin position="417"/>
        <end position="432"/>
    </location>
</feature>
<dbReference type="OrthoDB" id="542013at2759"/>
<evidence type="ECO:0000313" key="3">
    <source>
        <dbReference type="EMBL" id="PPQ97860.1"/>
    </source>
</evidence>
<keyword evidence="4" id="KW-1185">Reference proteome</keyword>
<comment type="caution">
    <text evidence="3">The sequence shown here is derived from an EMBL/GenBank/DDBJ whole genome shotgun (WGS) entry which is preliminary data.</text>
</comment>
<evidence type="ECO:0000313" key="4">
    <source>
        <dbReference type="Proteomes" id="UP000284706"/>
    </source>
</evidence>
<feature type="region of interest" description="Disordered" evidence="2">
    <location>
        <begin position="348"/>
        <end position="432"/>
    </location>
</feature>
<gene>
    <name evidence="3" type="ORF">CVT26_013029</name>
</gene>
<evidence type="ECO:0000256" key="2">
    <source>
        <dbReference type="SAM" id="MobiDB-lite"/>
    </source>
</evidence>
<dbReference type="GO" id="GO:0016491">
    <property type="term" value="F:oxidoreductase activity"/>
    <property type="evidence" value="ECO:0007669"/>
    <property type="project" value="UniProtKB-KW"/>
</dbReference>
<keyword evidence="1" id="KW-0560">Oxidoreductase</keyword>
<sequence>MKLGFFGFVAQQRAPLAPAHKADLNGKTVLVTGANNGIGYEAAKHFARMQPLRLILACRSKEKGEAAVEKLKKETNYPGTVELWILDLADFSSVKSFAEKFEADGGRLDILVANAAIDPNKKLEYTKDGWESATASVQVNNLSTSLLSLLLLPRMLDTAEKYNAVPRLVIVSSLVHYFAKFKKSLVNSKNPWRKYGHKEEFKGPLSKDRYNETKLLNLFFTRALNDRLAGKPIIVTSVNPGYCYSSLRRRLTGLQAIIDSLMEKALARTSEEGSRQLVYASVGGGYRADQLRGAYINLSKVEEPSDYILSKAGHEAQEKFWDTLVEELIKVDPKVKKIVDDSLTAPMMDSMMSSDMGSKKGSKKSKKMSSKMDSMKDSKMEKESKMDSMKDSKMDSMKESKMDSMKESKMDSMTPKMESSTMNSNMNTAMAA</sequence>
<feature type="compositionally biased region" description="Basic residues" evidence="2">
    <location>
        <begin position="360"/>
        <end position="369"/>
    </location>
</feature>
<organism evidence="3 4">
    <name type="scientific">Gymnopilus dilepis</name>
    <dbReference type="NCBI Taxonomy" id="231916"/>
    <lineage>
        <taxon>Eukaryota</taxon>
        <taxon>Fungi</taxon>
        <taxon>Dikarya</taxon>
        <taxon>Basidiomycota</taxon>
        <taxon>Agaricomycotina</taxon>
        <taxon>Agaricomycetes</taxon>
        <taxon>Agaricomycetidae</taxon>
        <taxon>Agaricales</taxon>
        <taxon>Agaricineae</taxon>
        <taxon>Hymenogastraceae</taxon>
        <taxon>Gymnopilus</taxon>
    </lineage>
</organism>